<dbReference type="SMART" id="SM00360">
    <property type="entry name" value="RRM"/>
    <property type="match status" value="3"/>
</dbReference>
<evidence type="ECO:0000256" key="1">
    <source>
        <dbReference type="PROSITE-ProRule" id="PRU00176"/>
    </source>
</evidence>
<dbReference type="SUPFAM" id="SSF54928">
    <property type="entry name" value="RNA-binding domain, RBD"/>
    <property type="match status" value="3"/>
</dbReference>
<protein>
    <submittedName>
        <fullName evidence="4">Trivet isoform i</fullName>
    </submittedName>
</protein>
<dbReference type="PANTHER" id="PTHR15241:SF304">
    <property type="entry name" value="RRM DOMAIN-CONTAINING PROTEIN"/>
    <property type="match status" value="1"/>
</dbReference>
<evidence type="ECO:0000259" key="3">
    <source>
        <dbReference type="PROSITE" id="PS50102"/>
    </source>
</evidence>
<dbReference type="PANTHER" id="PTHR15241">
    <property type="entry name" value="TRANSFORMER-2-RELATED"/>
    <property type="match status" value="1"/>
</dbReference>
<proteinExistence type="predicted"/>
<dbReference type="OrthoDB" id="439808at2759"/>
<evidence type="ECO:0000256" key="2">
    <source>
        <dbReference type="SAM" id="MobiDB-lite"/>
    </source>
</evidence>
<dbReference type="EMBL" id="JAPDFW010000053">
    <property type="protein sequence ID" value="KAJ5078424.1"/>
    <property type="molecule type" value="Genomic_DNA"/>
</dbReference>
<feature type="domain" description="RRM" evidence="3">
    <location>
        <begin position="88"/>
        <end position="161"/>
    </location>
</feature>
<feature type="region of interest" description="Disordered" evidence="2">
    <location>
        <begin position="289"/>
        <end position="333"/>
    </location>
</feature>
<dbReference type="PROSITE" id="PS50102">
    <property type="entry name" value="RRM"/>
    <property type="match status" value="3"/>
</dbReference>
<keyword evidence="1" id="KW-0694">RNA-binding</keyword>
<dbReference type="InterPro" id="IPR035979">
    <property type="entry name" value="RBD_domain_sf"/>
</dbReference>
<accession>A0A9Q0LTU0</accession>
<gene>
    <name evidence="4" type="ORF">M0811_04749</name>
</gene>
<dbReference type="GO" id="GO:0003723">
    <property type="term" value="F:RNA binding"/>
    <property type="evidence" value="ECO:0007669"/>
    <property type="project" value="UniProtKB-UniRule"/>
</dbReference>
<organism evidence="4 5">
    <name type="scientific">Anaeramoeba ignava</name>
    <name type="common">Anaerobic marine amoeba</name>
    <dbReference type="NCBI Taxonomy" id="1746090"/>
    <lineage>
        <taxon>Eukaryota</taxon>
        <taxon>Metamonada</taxon>
        <taxon>Anaeramoebidae</taxon>
        <taxon>Anaeramoeba</taxon>
    </lineage>
</organism>
<reference evidence="4" key="1">
    <citation type="submission" date="2022-10" db="EMBL/GenBank/DDBJ databases">
        <title>Novel sulphate-reducing endosymbionts in the free-living metamonad Anaeramoeba.</title>
        <authorList>
            <person name="Jerlstrom-Hultqvist J."/>
            <person name="Cepicka I."/>
            <person name="Gallot-Lavallee L."/>
            <person name="Salas-Leiva D."/>
            <person name="Curtis B.A."/>
            <person name="Zahonova K."/>
            <person name="Pipaliya S."/>
            <person name="Dacks J."/>
            <person name="Roger A.J."/>
        </authorList>
    </citation>
    <scope>NUCLEOTIDE SEQUENCE</scope>
    <source>
        <strain evidence="4">BMAN</strain>
    </source>
</reference>
<name>A0A9Q0LTU0_ANAIG</name>
<feature type="domain" description="RRM" evidence="3">
    <location>
        <begin position="8"/>
        <end position="86"/>
    </location>
</feature>
<comment type="caution">
    <text evidence="4">The sequence shown here is derived from an EMBL/GenBank/DDBJ whole genome shotgun (WGS) entry which is preliminary data.</text>
</comment>
<evidence type="ECO:0000313" key="5">
    <source>
        <dbReference type="Proteomes" id="UP001149090"/>
    </source>
</evidence>
<sequence length="333" mass="38104">MEEDNDFGSLFVGDLTPNETEENLKKIFGNFGEVSEVKIKRDPQTHNSLGYGFVTMKNHKDALNAKEKLHGEELNGRKIRIGWAEQHTNLFIGDLDSSVTDEQLRKIFSKFGPIYEHETFVKNGKYGFVRFKHAAHAKKAKNEMNGQKLGSRPIRIGWGSGNIKRNTVHFEFDPRQANKLTAEKLKEKFAAFGQVITIQLPQRGNTPRGFGFVHYSESSEGEESAAQAIQKLDRTTIEGVEVRCHFGKKVKNQSTTSPNVSPQLNYSNYLQYYPKIQNPSHFQWNMQPNMPNSSNFTTQMMPQNIENPQMPNFSQNLHHHQPLDPRNSPRNQN</sequence>
<dbReference type="Proteomes" id="UP001149090">
    <property type="component" value="Unassembled WGS sequence"/>
</dbReference>
<dbReference type="AlphaFoldDB" id="A0A9Q0LTU0"/>
<dbReference type="InterPro" id="IPR012677">
    <property type="entry name" value="Nucleotide-bd_a/b_plait_sf"/>
</dbReference>
<dbReference type="InterPro" id="IPR000504">
    <property type="entry name" value="RRM_dom"/>
</dbReference>
<dbReference type="Gene3D" id="3.30.70.330">
    <property type="match status" value="3"/>
</dbReference>
<keyword evidence="5" id="KW-1185">Reference proteome</keyword>
<feature type="domain" description="RRM" evidence="3">
    <location>
        <begin position="166"/>
        <end position="249"/>
    </location>
</feature>
<dbReference type="Pfam" id="PF00076">
    <property type="entry name" value="RRM_1"/>
    <property type="match status" value="3"/>
</dbReference>
<dbReference type="CDD" id="cd00590">
    <property type="entry name" value="RRM_SF"/>
    <property type="match status" value="1"/>
</dbReference>
<evidence type="ECO:0000313" key="4">
    <source>
        <dbReference type="EMBL" id="KAJ5078424.1"/>
    </source>
</evidence>
<feature type="compositionally biased region" description="Polar residues" evidence="2">
    <location>
        <begin position="289"/>
        <end position="316"/>
    </location>
</feature>